<evidence type="ECO:0000256" key="3">
    <source>
        <dbReference type="ARBA" id="ARBA00021717"/>
    </source>
</evidence>
<keyword evidence="11" id="KW-0966">Cell projection</keyword>
<dbReference type="Proteomes" id="UP000002440">
    <property type="component" value="Chromosome"/>
</dbReference>
<dbReference type="OrthoDB" id="9797790at2"/>
<keyword evidence="12" id="KW-1185">Reference proteome</keyword>
<dbReference type="RefSeq" id="WP_011480187.1">
    <property type="nucleotide sequence ID" value="NC_007947.1"/>
</dbReference>
<evidence type="ECO:0000313" key="12">
    <source>
        <dbReference type="Proteomes" id="UP000002440"/>
    </source>
</evidence>
<evidence type="ECO:0000256" key="2">
    <source>
        <dbReference type="ARBA" id="ARBA00009772"/>
    </source>
</evidence>
<comment type="subcellular location">
    <subcellularLocation>
        <location evidence="10">Cell membrane</location>
        <topology evidence="10">Multi-pass membrane protein</topology>
    </subcellularLocation>
    <subcellularLocation>
        <location evidence="10">Bacterial flagellum basal body</location>
    </subcellularLocation>
</comment>
<dbReference type="PANTHER" id="PTHR30065">
    <property type="entry name" value="FLAGELLAR BIOSYNTHETIC PROTEIN FLIR"/>
    <property type="match status" value="1"/>
</dbReference>
<evidence type="ECO:0000256" key="1">
    <source>
        <dbReference type="ARBA" id="ARBA00002578"/>
    </source>
</evidence>
<evidence type="ECO:0000256" key="7">
    <source>
        <dbReference type="ARBA" id="ARBA00023136"/>
    </source>
</evidence>
<dbReference type="GO" id="GO:0044780">
    <property type="term" value="P:bacterial-type flagellum assembly"/>
    <property type="evidence" value="ECO:0007669"/>
    <property type="project" value="UniProtKB-UniRule"/>
</dbReference>
<keyword evidence="11" id="KW-0969">Cilium</keyword>
<name>Q1GZV4_METFK</name>
<evidence type="ECO:0000256" key="9">
    <source>
        <dbReference type="NCBIfam" id="TIGR01400"/>
    </source>
</evidence>
<protein>
    <recommendedName>
        <fullName evidence="3 9">Flagellar biosynthetic protein FliR</fullName>
    </recommendedName>
</protein>
<feature type="transmembrane region" description="Helical" evidence="10">
    <location>
        <begin position="126"/>
        <end position="148"/>
    </location>
</feature>
<gene>
    <name evidence="11" type="ordered locus">Mfla_1966</name>
</gene>
<keyword evidence="5 10" id="KW-0812">Transmembrane</keyword>
<evidence type="ECO:0000256" key="6">
    <source>
        <dbReference type="ARBA" id="ARBA00022989"/>
    </source>
</evidence>
<feature type="transmembrane region" description="Helical" evidence="10">
    <location>
        <begin position="180"/>
        <end position="202"/>
    </location>
</feature>
<comment type="similarity">
    <text evidence="2 10">Belongs to the FliR/MopE/SpaR family.</text>
</comment>
<evidence type="ECO:0000256" key="8">
    <source>
        <dbReference type="ARBA" id="ARBA00023143"/>
    </source>
</evidence>
<feature type="transmembrane region" description="Helical" evidence="10">
    <location>
        <begin position="214"/>
        <end position="236"/>
    </location>
</feature>
<accession>Q1GZV4</accession>
<organism evidence="11 12">
    <name type="scientific">Methylobacillus flagellatus (strain ATCC 51484 / DSM 6875 / VKM B-1610 / KT)</name>
    <dbReference type="NCBI Taxonomy" id="265072"/>
    <lineage>
        <taxon>Bacteria</taxon>
        <taxon>Pseudomonadati</taxon>
        <taxon>Pseudomonadota</taxon>
        <taxon>Betaproteobacteria</taxon>
        <taxon>Nitrosomonadales</taxon>
        <taxon>Methylophilaceae</taxon>
        <taxon>Methylobacillus</taxon>
    </lineage>
</organism>
<dbReference type="Pfam" id="PF01311">
    <property type="entry name" value="Bac_export_1"/>
    <property type="match status" value="1"/>
</dbReference>
<dbReference type="STRING" id="265072.Mfla_1966"/>
<evidence type="ECO:0000256" key="10">
    <source>
        <dbReference type="RuleBase" id="RU362071"/>
    </source>
</evidence>
<sequence length="266" mass="28668">MVTVPEEFLQVWVATLMWPLTRILAFIAVAPLFNHRALPNNVKLGLGLVLTVAVMPSIPDIPPVSVFSMNGLLILCQQVIIGAAMGFSLRIIFSAVELAGHTAGMTMGLGFAMFYDPQTQGQSTSIGQFLVVLSMLLFLSIDGHLVVISTLAESFSSFPVTAEPNFGLDPYKIALWGGKIFSAGLLMSLPIIAALLLANLALGVLTRAAPQLNLFGIGFPITISLGFLLLMLALPYMMQPVQRLMHESMSFMQTLAYSVVDVPRGE</sequence>
<dbReference type="GO" id="GO:0009425">
    <property type="term" value="C:bacterial-type flagellum basal body"/>
    <property type="evidence" value="ECO:0007669"/>
    <property type="project" value="UniProtKB-SubCell"/>
</dbReference>
<dbReference type="InterPro" id="IPR002010">
    <property type="entry name" value="T3SS_IM_R"/>
</dbReference>
<evidence type="ECO:0000256" key="4">
    <source>
        <dbReference type="ARBA" id="ARBA00022475"/>
    </source>
</evidence>
<keyword evidence="8 10" id="KW-0975">Bacterial flagellum</keyword>
<dbReference type="KEGG" id="mfa:Mfla_1966"/>
<feature type="transmembrane region" description="Helical" evidence="10">
    <location>
        <begin position="12"/>
        <end position="33"/>
    </location>
</feature>
<feature type="transmembrane region" description="Helical" evidence="10">
    <location>
        <begin position="91"/>
        <end position="114"/>
    </location>
</feature>
<feature type="transmembrane region" description="Helical" evidence="10">
    <location>
        <begin position="40"/>
        <end position="58"/>
    </location>
</feature>
<keyword evidence="7 10" id="KW-0472">Membrane</keyword>
<evidence type="ECO:0000313" key="11">
    <source>
        <dbReference type="EMBL" id="ABE50233.1"/>
    </source>
</evidence>
<keyword evidence="4 10" id="KW-1003">Cell membrane</keyword>
<keyword evidence="6 10" id="KW-1133">Transmembrane helix</keyword>
<dbReference type="eggNOG" id="COG1684">
    <property type="taxonomic scope" value="Bacteria"/>
</dbReference>
<dbReference type="HOGENOM" id="CLU_063626_4_0_4"/>
<keyword evidence="11" id="KW-0282">Flagellum</keyword>
<reference evidence="11 12" key="1">
    <citation type="submission" date="2006-03" db="EMBL/GenBank/DDBJ databases">
        <title>Complete sequence of Methylobacillus flagellatus KT.</title>
        <authorList>
            <consortium name="US DOE Joint Genome Institute"/>
            <person name="Copeland A."/>
            <person name="Lucas S."/>
            <person name="Lapidus A."/>
            <person name="Barry K."/>
            <person name="Detter J.C."/>
            <person name="Glavina del Rio T."/>
            <person name="Hammon N."/>
            <person name="Israni S."/>
            <person name="Dalin E."/>
            <person name="Tice H."/>
            <person name="Pitluck S."/>
            <person name="Brettin T."/>
            <person name="Bruce D."/>
            <person name="Han C."/>
            <person name="Tapia R."/>
            <person name="Saunders E."/>
            <person name="Gilna P."/>
            <person name="Schmutz J."/>
            <person name="Larimer F."/>
            <person name="Land M."/>
            <person name="Kyrpides N."/>
            <person name="Anderson I."/>
            <person name="Richardson P."/>
        </authorList>
    </citation>
    <scope>NUCLEOTIDE SEQUENCE [LARGE SCALE GENOMIC DNA]</scope>
    <source>
        <strain evidence="12">KT / ATCC 51484 / DSM 6875</strain>
    </source>
</reference>
<dbReference type="AlphaFoldDB" id="Q1GZV4"/>
<dbReference type="EMBL" id="CP000284">
    <property type="protein sequence ID" value="ABE50233.1"/>
    <property type="molecule type" value="Genomic_DNA"/>
</dbReference>
<comment type="function">
    <text evidence="1 10">Role in flagellar biosynthesis.</text>
</comment>
<dbReference type="PANTHER" id="PTHR30065:SF8">
    <property type="entry name" value="FLAGELLAR BIOSYNTHETIC PROTEIN FLIR"/>
    <property type="match status" value="1"/>
</dbReference>
<dbReference type="NCBIfam" id="TIGR01400">
    <property type="entry name" value="fliR"/>
    <property type="match status" value="1"/>
</dbReference>
<evidence type="ECO:0000256" key="5">
    <source>
        <dbReference type="ARBA" id="ARBA00022692"/>
    </source>
</evidence>
<proteinExistence type="inferred from homology"/>
<dbReference type="GO" id="GO:0006605">
    <property type="term" value="P:protein targeting"/>
    <property type="evidence" value="ECO:0007669"/>
    <property type="project" value="UniProtKB-UniRule"/>
</dbReference>
<dbReference type="InterPro" id="IPR006303">
    <property type="entry name" value="FliR"/>
</dbReference>
<dbReference type="PRINTS" id="PR00953">
    <property type="entry name" value="TYPE3IMRPROT"/>
</dbReference>
<dbReference type="GO" id="GO:0005886">
    <property type="term" value="C:plasma membrane"/>
    <property type="evidence" value="ECO:0007669"/>
    <property type="project" value="UniProtKB-SubCell"/>
</dbReference>